<accession>A0AAX3MXB5</accession>
<feature type="domain" description="SLH" evidence="3">
    <location>
        <begin position="110"/>
        <end position="175"/>
    </location>
</feature>
<evidence type="ECO:0000259" key="3">
    <source>
        <dbReference type="PROSITE" id="PS51272"/>
    </source>
</evidence>
<name>A0AAX3MXB5_9BACL</name>
<dbReference type="RefSeq" id="WP_274359116.1">
    <property type="nucleotide sequence ID" value="NZ_CP118101.1"/>
</dbReference>
<dbReference type="InterPro" id="IPR014755">
    <property type="entry name" value="Cu-Rt/internalin_Ig-like"/>
</dbReference>
<evidence type="ECO:0000256" key="1">
    <source>
        <dbReference type="ARBA" id="ARBA00022729"/>
    </source>
</evidence>
<gene>
    <name evidence="4" type="ORF">PUW23_22915</name>
</gene>
<dbReference type="Pfam" id="PF00395">
    <property type="entry name" value="SLH"/>
    <property type="match status" value="1"/>
</dbReference>
<dbReference type="Proteomes" id="UP001220962">
    <property type="component" value="Chromosome"/>
</dbReference>
<protein>
    <submittedName>
        <fullName evidence="4">S-layer homology domain-containing protein</fullName>
    </submittedName>
</protein>
<dbReference type="PROSITE" id="PS51272">
    <property type="entry name" value="SLH"/>
    <property type="match status" value="2"/>
</dbReference>
<dbReference type="EMBL" id="CP118101">
    <property type="protein sequence ID" value="WDH82270.1"/>
    <property type="molecule type" value="Genomic_DNA"/>
</dbReference>
<feature type="region of interest" description="Disordered" evidence="2">
    <location>
        <begin position="1"/>
        <end position="23"/>
    </location>
</feature>
<keyword evidence="1" id="KW-0732">Signal</keyword>
<sequence length="1125" mass="117835">MSNTGNPFTSTSNHKENNHVMISRGGEKKVMKKILSVALSTAMAFSMFASVAFGQTGLTDVNAQYNYLKDKGIFSGFPDGQAHLDRQMTRAEFAKVITKTLGLKEVEGVYSFKDKNYGENHWAAPYVEAVYAAGIMEGVNSTKKIFGVSNPVTIQEMATVLVRALDLEVPTETNNSATAWAKGYVQAAINAGLVDANANFQSNATRELLVGAAYAVDQELSLSVESYTVSEAGKVVEFKMTDGETVKVTLDKALEANKETEVKFTYQEKEFTEKVTYVVTAATKVEAATATNLKEVVVTFDGQVDKATAEKADNYTLGTGTVDSASLSEDAKTVTLTLTGAIANQTENTLSVSGVKAGDKTISVKDFKFTPVDNALPEVAAVKNLGTKAVKVVFTEPVKEAPISSFKLDGKTFYGSVDISNREVVLTPYDNSLTVGDHTLTVSNVVDYSGLKSLSSDTKFTVVADTTAPTIAKVEATLETATVTFSEEVDPSTVAASNVYWTNGSTKYYASSVTKVASDKYSFDFSGNKLPAYETTFYVEGVKDYSGNQITETSTKVNATVDQTRPEVKEVKAASDALSFVVTYNKKVGSTATEASRYVVTDKDGKVINVSNVAFTDASQTAVRVTLYNTLTSGTNTVKITGVKDATALENTLLDYSTSIVLGDTTPPTLGAEATNATTRTVVIPFSENMDPASLSDRSNYLIHFNGVLRTLPANVEIQVVQGTKAVLLTFPASIDGTAVTFGGTLDEVRVLGVKDAAGNILSNYTAGTNTIIISATDAAALARYSTTYDSNYKAALNDTRTIVVKFNKGIASASVNDFQVNGGTVGIQSVTPSADGTVTIKTTSDVTSAPSIDVLATNSLRTVAGGSVTADSIASTDVLDFTAPTVVSTATSYAVGGTAAAPTITVPFNKALASLNTLGDVANDLIVKRLSDNTILTPIVDYTTTISETNVVIALTNGNADSSYTVEVKSPTYLVDTVANTLADGTTTKPNKAATKSALPTDKKIDSVAPALVSAVATNATTVVVTLSENVKTTGTATPAAIAAQFTVDNDDAAGTPAVAATSAVVSGKTVTLTFAAGTFTSAQDIGAVTYTAAVGNEALIDYSTYANPVASGTIADADTTTNF</sequence>
<dbReference type="InterPro" id="IPR001119">
    <property type="entry name" value="SLH_dom"/>
</dbReference>
<evidence type="ECO:0000256" key="2">
    <source>
        <dbReference type="SAM" id="MobiDB-lite"/>
    </source>
</evidence>
<evidence type="ECO:0000313" key="5">
    <source>
        <dbReference type="Proteomes" id="UP001220962"/>
    </source>
</evidence>
<dbReference type="Gene3D" id="2.60.40.1220">
    <property type="match status" value="6"/>
</dbReference>
<feature type="compositionally biased region" description="Polar residues" evidence="2">
    <location>
        <begin position="1"/>
        <end position="12"/>
    </location>
</feature>
<organism evidence="4 5">
    <name type="scientific">Paenibacillus urinalis</name>
    <dbReference type="NCBI Taxonomy" id="521520"/>
    <lineage>
        <taxon>Bacteria</taxon>
        <taxon>Bacillati</taxon>
        <taxon>Bacillota</taxon>
        <taxon>Bacilli</taxon>
        <taxon>Bacillales</taxon>
        <taxon>Paenibacillaceae</taxon>
        <taxon>Paenibacillus</taxon>
    </lineage>
</organism>
<feature type="domain" description="SLH" evidence="3">
    <location>
        <begin position="44"/>
        <end position="108"/>
    </location>
</feature>
<dbReference type="AlphaFoldDB" id="A0AAX3MXB5"/>
<proteinExistence type="predicted"/>
<evidence type="ECO:0000313" key="4">
    <source>
        <dbReference type="EMBL" id="WDH82270.1"/>
    </source>
</evidence>
<reference evidence="4" key="1">
    <citation type="submission" date="2023-02" db="EMBL/GenBank/DDBJ databases">
        <title>Pathogen: clinical or host-associated sample.</title>
        <authorList>
            <person name="Hergert J."/>
            <person name="Casey R."/>
            <person name="Wagner J."/>
            <person name="Young E.L."/>
            <person name="Oakeson K.F."/>
        </authorList>
    </citation>
    <scope>NUCLEOTIDE SEQUENCE</scope>
    <source>
        <strain evidence="4">2022CK-00830</strain>
    </source>
</reference>